<dbReference type="KEGG" id="cre:CHLRE_08g369600v5"/>
<dbReference type="InterPro" id="IPR044644">
    <property type="entry name" value="DinF-like"/>
</dbReference>
<accession>A0A2K3DH73</accession>
<sequence>MQHRVSPACAGERQLVGPRLAPSPARWISSAHARRLRLGSASGSNAAAGEPPSPAHQGHPGSESVRRAPLPASAAGTAKPHQPHSPYPDLAALDAEIISIALPMLATLAADPIAGLVDSAYMGRAGAAQLAAVGVALSVFNTCTKVLNVPLLAVTTSSVAKATGEAKRAAEAAAEAAATAAAEVAAAAAQTGTRPAAAAATATAAAAAAVGGGSQPAVQTVTVEPTAAAVPAATAAAAAAAAAAEAAGDAQARAATSCLWLAAGLGVVQAVALLSGAHWLVGTWGVSAASKVYEPALAFVTVRAAGAPITILMLTLQGVYRGLQDTRTPFQATLVSNALNIALAPILIFGANWGAAGAAAATVAAQAVPVVLMTRELLKSRKLRPFGFPATPPAAGVGLGAGGSHGAVDSADTGAAMAAGGEGGGAIGRGPLAALAGMMPLFKPTGYLVLRSASVTATYAVATSLVARAGAAVTASHQIAFQLWLACGLLADALAVAAQSLMARDIGAGSAAGARQVAGRVGGLSVGLGLALAGLMALAGRLGLPAAFSSEPEVLRLVSNLFPLLALSQPITVLAMAWDGVLYGAGGFRYAAISMALAAAPAIAVMYGGGGAVHEVSRLLAGGGWQAAAGGSAAAATVGTAAAALSGEDQLGAVWAGLGVLMLMRWLTIWVPYKLQAGPFAKLKGEDRRPAAEH</sequence>
<dbReference type="Gramene" id="PNW79857">
    <property type="protein sequence ID" value="PNW79857"/>
    <property type="gene ID" value="CHLRE_08g369600v5"/>
</dbReference>
<evidence type="ECO:0000256" key="7">
    <source>
        <dbReference type="SAM" id="MobiDB-lite"/>
    </source>
</evidence>
<dbReference type="RefSeq" id="XP_042921999.1">
    <property type="nucleotide sequence ID" value="XM_043064998.1"/>
</dbReference>
<dbReference type="OrthoDB" id="2126698at2759"/>
<name>A0A2K3DH73_CHLRE</name>
<gene>
    <name evidence="8" type="ORF">CHLRE_08g369600v5</name>
</gene>
<dbReference type="GO" id="GO:0022857">
    <property type="term" value="F:transmembrane transporter activity"/>
    <property type="evidence" value="ECO:0000318"/>
    <property type="project" value="GO_Central"/>
</dbReference>
<keyword evidence="9" id="KW-1185">Reference proteome</keyword>
<reference evidence="8 9" key="1">
    <citation type="journal article" date="2007" name="Science">
        <title>The Chlamydomonas genome reveals the evolution of key animal and plant functions.</title>
        <authorList>
            <person name="Merchant S.S."/>
            <person name="Prochnik S.E."/>
            <person name="Vallon O."/>
            <person name="Harris E.H."/>
            <person name="Karpowicz S.J."/>
            <person name="Witman G.B."/>
            <person name="Terry A."/>
            <person name="Salamov A."/>
            <person name="Fritz-Laylin L.K."/>
            <person name="Marechal-Drouard L."/>
            <person name="Marshall W.F."/>
            <person name="Qu L.H."/>
            <person name="Nelson D.R."/>
            <person name="Sanderfoot A.A."/>
            <person name="Spalding M.H."/>
            <person name="Kapitonov V.V."/>
            <person name="Ren Q."/>
            <person name="Ferris P."/>
            <person name="Lindquist E."/>
            <person name="Shapiro H."/>
            <person name="Lucas S.M."/>
            <person name="Grimwood J."/>
            <person name="Schmutz J."/>
            <person name="Cardol P."/>
            <person name="Cerutti H."/>
            <person name="Chanfreau G."/>
            <person name="Chen C.L."/>
            <person name="Cognat V."/>
            <person name="Croft M.T."/>
            <person name="Dent R."/>
            <person name="Dutcher S."/>
            <person name="Fernandez E."/>
            <person name="Fukuzawa H."/>
            <person name="Gonzalez-Ballester D."/>
            <person name="Gonzalez-Halphen D."/>
            <person name="Hallmann A."/>
            <person name="Hanikenne M."/>
            <person name="Hippler M."/>
            <person name="Inwood W."/>
            <person name="Jabbari K."/>
            <person name="Kalanon M."/>
            <person name="Kuras R."/>
            <person name="Lefebvre P.A."/>
            <person name="Lemaire S.D."/>
            <person name="Lobanov A.V."/>
            <person name="Lohr M."/>
            <person name="Manuell A."/>
            <person name="Meier I."/>
            <person name="Mets L."/>
            <person name="Mittag M."/>
            <person name="Mittelmeier T."/>
            <person name="Moroney J.V."/>
            <person name="Moseley J."/>
            <person name="Napoli C."/>
            <person name="Nedelcu A.M."/>
            <person name="Niyogi K."/>
            <person name="Novoselov S.V."/>
            <person name="Paulsen I.T."/>
            <person name="Pazour G."/>
            <person name="Purton S."/>
            <person name="Ral J.P."/>
            <person name="Riano-Pachon D.M."/>
            <person name="Riekhof W."/>
            <person name="Rymarquis L."/>
            <person name="Schroda M."/>
            <person name="Stern D."/>
            <person name="Umen J."/>
            <person name="Willows R."/>
            <person name="Wilson N."/>
            <person name="Zimmer S.L."/>
            <person name="Allmer J."/>
            <person name="Balk J."/>
            <person name="Bisova K."/>
            <person name="Chen C.J."/>
            <person name="Elias M."/>
            <person name="Gendler K."/>
            <person name="Hauser C."/>
            <person name="Lamb M.R."/>
            <person name="Ledford H."/>
            <person name="Long J.C."/>
            <person name="Minagawa J."/>
            <person name="Page M.D."/>
            <person name="Pan J."/>
            <person name="Pootakham W."/>
            <person name="Roje S."/>
            <person name="Rose A."/>
            <person name="Stahlberg E."/>
            <person name="Terauchi A.M."/>
            <person name="Yang P."/>
            <person name="Ball S."/>
            <person name="Bowler C."/>
            <person name="Dieckmann C.L."/>
            <person name="Gladyshev V.N."/>
            <person name="Green P."/>
            <person name="Jorgensen R."/>
            <person name="Mayfield S."/>
            <person name="Mueller-Roeber B."/>
            <person name="Rajamani S."/>
            <person name="Sayre R.T."/>
            <person name="Brokstein P."/>
            <person name="Dubchak I."/>
            <person name="Goodstein D."/>
            <person name="Hornick L."/>
            <person name="Huang Y.W."/>
            <person name="Jhaveri J."/>
            <person name="Luo Y."/>
            <person name="Martinez D."/>
            <person name="Ngau W.C."/>
            <person name="Otillar B."/>
            <person name="Poliakov A."/>
            <person name="Porter A."/>
            <person name="Szajkowski L."/>
            <person name="Werner G."/>
            <person name="Zhou K."/>
            <person name="Grigoriev I.V."/>
            <person name="Rokhsar D.S."/>
            <person name="Grossman A.R."/>
        </authorList>
    </citation>
    <scope>NUCLEOTIDE SEQUENCE [LARGE SCALE GENOMIC DNA]</scope>
    <source>
        <strain evidence="9">CC-503</strain>
    </source>
</reference>
<dbReference type="AlphaFoldDB" id="A0A2K3DH73"/>
<feature type="compositionally biased region" description="Low complexity" evidence="7">
    <location>
        <begin position="39"/>
        <end position="50"/>
    </location>
</feature>
<evidence type="ECO:0000256" key="6">
    <source>
        <dbReference type="RuleBase" id="RU004914"/>
    </source>
</evidence>
<organism evidence="8 9">
    <name type="scientific">Chlamydomonas reinhardtii</name>
    <name type="common">Chlamydomonas smithii</name>
    <dbReference type="NCBI Taxonomy" id="3055"/>
    <lineage>
        <taxon>Eukaryota</taxon>
        <taxon>Viridiplantae</taxon>
        <taxon>Chlorophyta</taxon>
        <taxon>core chlorophytes</taxon>
        <taxon>Chlorophyceae</taxon>
        <taxon>CS clade</taxon>
        <taxon>Chlamydomonadales</taxon>
        <taxon>Chlamydomonadaceae</taxon>
        <taxon>Chlamydomonas</taxon>
    </lineage>
</organism>
<feature type="transmembrane region" description="Helical" evidence="6">
    <location>
        <begin position="521"/>
        <end position="540"/>
    </location>
</feature>
<keyword evidence="3 6" id="KW-0812">Transmembrane</keyword>
<feature type="transmembrane region" description="Helical" evidence="6">
    <location>
        <begin position="590"/>
        <end position="613"/>
    </location>
</feature>
<dbReference type="InParanoid" id="A0A2K3DH73"/>
<feature type="transmembrane region" description="Helical" evidence="6">
    <location>
        <begin position="355"/>
        <end position="374"/>
    </location>
</feature>
<evidence type="ECO:0000256" key="4">
    <source>
        <dbReference type="ARBA" id="ARBA00022989"/>
    </source>
</evidence>
<proteinExistence type="inferred from homology"/>
<dbReference type="Pfam" id="PF01554">
    <property type="entry name" value="MatE"/>
    <property type="match status" value="2"/>
</dbReference>
<dbReference type="ExpressionAtlas" id="A0A2K3DH73">
    <property type="expression patterns" value="baseline"/>
</dbReference>
<feature type="region of interest" description="Disordered" evidence="7">
    <location>
        <begin position="39"/>
        <end position="87"/>
    </location>
</feature>
<comment type="similarity">
    <text evidence="2 6">Belongs to the multi antimicrobial extrusion (MATE) (TC 2.A.66.1) family.</text>
</comment>
<comment type="subcellular location">
    <subcellularLocation>
        <location evidence="1">Membrane</location>
        <topology evidence="1">Multi-pass membrane protein</topology>
    </subcellularLocation>
</comment>
<dbReference type="EMBL" id="CM008969">
    <property type="protein sequence ID" value="PNW79857.1"/>
    <property type="molecule type" value="Genomic_DNA"/>
</dbReference>
<dbReference type="GO" id="GO:0015297">
    <property type="term" value="F:antiporter activity"/>
    <property type="evidence" value="ECO:0007669"/>
    <property type="project" value="InterPro"/>
</dbReference>
<dbReference type="OMA" id="DCESKPL"/>
<feature type="transmembrane region" description="Helical" evidence="6">
    <location>
        <begin position="560"/>
        <end position="578"/>
    </location>
</feature>
<feature type="transmembrane region" description="Helical" evidence="6">
    <location>
        <begin position="328"/>
        <end position="349"/>
    </location>
</feature>
<dbReference type="GeneID" id="5721723"/>
<dbReference type="GO" id="GO:0042910">
    <property type="term" value="F:xenobiotic transmembrane transporter activity"/>
    <property type="evidence" value="ECO:0007669"/>
    <property type="project" value="InterPro"/>
</dbReference>
<feature type="transmembrane region" description="Helical" evidence="6">
    <location>
        <begin position="259"/>
        <end position="281"/>
    </location>
</feature>
<evidence type="ECO:0000256" key="2">
    <source>
        <dbReference type="ARBA" id="ARBA00010199"/>
    </source>
</evidence>
<evidence type="ECO:0000313" key="9">
    <source>
        <dbReference type="Proteomes" id="UP000006906"/>
    </source>
</evidence>
<dbReference type="PANTHER" id="PTHR42893:SF46">
    <property type="entry name" value="PROTEIN DETOXIFICATION 44, CHLOROPLASTIC"/>
    <property type="match status" value="1"/>
</dbReference>
<dbReference type="FunCoup" id="A0A2K3DH73">
    <property type="interactions" value="474"/>
</dbReference>
<keyword evidence="4 6" id="KW-1133">Transmembrane helix</keyword>
<evidence type="ECO:0000256" key="3">
    <source>
        <dbReference type="ARBA" id="ARBA00022692"/>
    </source>
</evidence>
<feature type="transmembrane region" description="Helical" evidence="6">
    <location>
        <begin position="652"/>
        <end position="673"/>
    </location>
</feature>
<protein>
    <recommendedName>
        <fullName evidence="6">Protein DETOXIFICATION</fullName>
    </recommendedName>
    <alternativeName>
        <fullName evidence="6">Multidrug and toxic compound extrusion protein</fullName>
    </alternativeName>
</protein>
<evidence type="ECO:0000313" key="8">
    <source>
        <dbReference type="EMBL" id="PNW79857.1"/>
    </source>
</evidence>
<feature type="transmembrane region" description="Helical" evidence="6">
    <location>
        <begin position="448"/>
        <end position="467"/>
    </location>
</feature>
<dbReference type="GO" id="GO:0016020">
    <property type="term" value="C:membrane"/>
    <property type="evidence" value="ECO:0007669"/>
    <property type="project" value="UniProtKB-SubCell"/>
</dbReference>
<dbReference type="Proteomes" id="UP000006906">
    <property type="component" value="Chromosome 8"/>
</dbReference>
<evidence type="ECO:0000256" key="5">
    <source>
        <dbReference type="ARBA" id="ARBA00023136"/>
    </source>
</evidence>
<dbReference type="STRING" id="3055.A0A2K3DH73"/>
<dbReference type="InterPro" id="IPR002528">
    <property type="entry name" value="MATE_fam"/>
</dbReference>
<evidence type="ECO:0000256" key="1">
    <source>
        <dbReference type="ARBA" id="ARBA00004141"/>
    </source>
</evidence>
<keyword evidence="5 6" id="KW-0472">Membrane</keyword>
<feature type="transmembrane region" description="Helical" evidence="6">
    <location>
        <begin position="625"/>
        <end position="645"/>
    </location>
</feature>
<dbReference type="PANTHER" id="PTHR42893">
    <property type="entry name" value="PROTEIN DETOXIFICATION 44, CHLOROPLASTIC-RELATED"/>
    <property type="match status" value="1"/>
</dbReference>
<feature type="transmembrane region" description="Helical" evidence="6">
    <location>
        <begin position="296"/>
        <end position="316"/>
    </location>
</feature>
<feature type="transmembrane region" description="Helical" evidence="6">
    <location>
        <begin position="479"/>
        <end position="501"/>
    </location>
</feature>